<keyword evidence="4" id="KW-1185">Reference proteome</keyword>
<dbReference type="NCBIfam" id="TIGR01167">
    <property type="entry name" value="LPXTG_anchor"/>
    <property type="match status" value="1"/>
</dbReference>
<accession>A0ABP5L5N9</accession>
<feature type="compositionally biased region" description="Polar residues" evidence="1">
    <location>
        <begin position="85"/>
        <end position="95"/>
    </location>
</feature>
<comment type="caution">
    <text evidence="3">The sequence shown here is derived from an EMBL/GenBank/DDBJ whole genome shotgun (WGS) entry which is preliminary data.</text>
</comment>
<evidence type="ECO:0000313" key="3">
    <source>
        <dbReference type="EMBL" id="GAA2141208.1"/>
    </source>
</evidence>
<evidence type="ECO:0000256" key="2">
    <source>
        <dbReference type="SAM" id="Phobius"/>
    </source>
</evidence>
<feature type="transmembrane region" description="Helical" evidence="2">
    <location>
        <begin position="161"/>
        <end position="181"/>
    </location>
</feature>
<feature type="region of interest" description="Disordered" evidence="1">
    <location>
        <begin position="85"/>
        <end position="160"/>
    </location>
</feature>
<feature type="compositionally biased region" description="Low complexity" evidence="1">
    <location>
        <begin position="111"/>
        <end position="141"/>
    </location>
</feature>
<gene>
    <name evidence="3" type="ORF">GCM10009760_25230</name>
</gene>
<keyword evidence="2" id="KW-0812">Transmembrane</keyword>
<dbReference type="NCBIfam" id="NF041528">
    <property type="entry name" value="strep_LAETG"/>
    <property type="match status" value="1"/>
</dbReference>
<dbReference type="RefSeq" id="WP_344464057.1">
    <property type="nucleotide sequence ID" value="NZ_BAAANT010000011.1"/>
</dbReference>
<evidence type="ECO:0008006" key="5">
    <source>
        <dbReference type="Google" id="ProtNLM"/>
    </source>
</evidence>
<sequence>MITPLTLAGVASAHTQQITSTCDSVTVDVTLYNADEKYKNTISVTIDGKAVVTDQRFPASFNQTFKVDPKHAAPIEAVVTVATSENPKNPDWNKTLTEKIPVCPVTPPPSHSASPSPSPSVSASHSATPSPSVTPSASKPATPTPTPSGPVLASTGGGSDAPMIAGIGAAVVALGGGLLFANRRRAARRH</sequence>
<keyword evidence="2" id="KW-1133">Transmembrane helix</keyword>
<name>A0ABP5L5N9_9ACTN</name>
<keyword evidence="2" id="KW-0472">Membrane</keyword>
<proteinExistence type="predicted"/>
<evidence type="ECO:0000313" key="4">
    <source>
        <dbReference type="Proteomes" id="UP001422759"/>
    </source>
</evidence>
<evidence type="ECO:0000256" key="1">
    <source>
        <dbReference type="SAM" id="MobiDB-lite"/>
    </source>
</evidence>
<dbReference type="Proteomes" id="UP001422759">
    <property type="component" value="Unassembled WGS sequence"/>
</dbReference>
<protein>
    <recommendedName>
        <fullName evidence="5">LPXTG cell wall anchor domain-containing protein</fullName>
    </recommendedName>
</protein>
<dbReference type="EMBL" id="BAAANT010000011">
    <property type="protein sequence ID" value="GAA2141208.1"/>
    <property type="molecule type" value="Genomic_DNA"/>
</dbReference>
<reference evidence="4" key="1">
    <citation type="journal article" date="2019" name="Int. J. Syst. Evol. Microbiol.">
        <title>The Global Catalogue of Microorganisms (GCM) 10K type strain sequencing project: providing services to taxonomists for standard genome sequencing and annotation.</title>
        <authorList>
            <consortium name="The Broad Institute Genomics Platform"/>
            <consortium name="The Broad Institute Genome Sequencing Center for Infectious Disease"/>
            <person name="Wu L."/>
            <person name="Ma J."/>
        </authorList>
    </citation>
    <scope>NUCLEOTIDE SEQUENCE [LARGE SCALE GENOMIC DNA]</scope>
    <source>
        <strain evidence="4">JCM 14560</strain>
    </source>
</reference>
<organism evidence="3 4">
    <name type="scientific">Kitasatospora kazusensis</name>
    <dbReference type="NCBI Taxonomy" id="407974"/>
    <lineage>
        <taxon>Bacteria</taxon>
        <taxon>Bacillati</taxon>
        <taxon>Actinomycetota</taxon>
        <taxon>Actinomycetes</taxon>
        <taxon>Kitasatosporales</taxon>
        <taxon>Streptomycetaceae</taxon>
        <taxon>Kitasatospora</taxon>
    </lineage>
</organism>